<evidence type="ECO:0000256" key="5">
    <source>
        <dbReference type="ARBA" id="ARBA00022801"/>
    </source>
</evidence>
<dbReference type="SMART" id="SM00507">
    <property type="entry name" value="HNHc"/>
    <property type="match status" value="1"/>
</dbReference>
<keyword evidence="5" id="KW-0378">Hydrolase</keyword>
<dbReference type="GO" id="GO:0031640">
    <property type="term" value="P:killing of cells of another organism"/>
    <property type="evidence" value="ECO:0007669"/>
    <property type="project" value="UniProtKB-KW"/>
</dbReference>
<dbReference type="Gene3D" id="3.90.540.10">
    <property type="entry name" value="Colicin/pyocin, DNase domain"/>
    <property type="match status" value="1"/>
</dbReference>
<comment type="caution">
    <text evidence="9">The sequence shown here is derived from an EMBL/GenBank/DDBJ whole genome shotgun (WGS) entry which is preliminary data.</text>
</comment>
<dbReference type="InterPro" id="IPR003615">
    <property type="entry name" value="HNH_nuc"/>
</dbReference>
<evidence type="ECO:0000256" key="6">
    <source>
        <dbReference type="ARBA" id="ARBA00023022"/>
    </source>
</evidence>
<dbReference type="GO" id="GO:0004519">
    <property type="term" value="F:endonuclease activity"/>
    <property type="evidence" value="ECO:0007669"/>
    <property type="project" value="UniProtKB-KW"/>
</dbReference>
<dbReference type="GO" id="GO:0019835">
    <property type="term" value="P:cytolysis"/>
    <property type="evidence" value="ECO:0007669"/>
    <property type="project" value="InterPro"/>
</dbReference>
<dbReference type="InterPro" id="IPR037146">
    <property type="entry name" value="Colicin/pyocin_DNase_dom_sf"/>
</dbReference>
<keyword evidence="4" id="KW-0255">Endonuclease</keyword>
<evidence type="ECO:0000256" key="2">
    <source>
        <dbReference type="ARBA" id="ARBA00022529"/>
    </source>
</evidence>
<evidence type="ECO:0000256" key="4">
    <source>
        <dbReference type="ARBA" id="ARBA00022759"/>
    </source>
</evidence>
<keyword evidence="3" id="KW-0540">Nuclease</keyword>
<dbReference type="SUPFAM" id="SSF54060">
    <property type="entry name" value="His-Me finger endonucleases"/>
    <property type="match status" value="1"/>
</dbReference>
<sequence>MADQLRGRRFSRFDKFREAFWVAVGHDPELSGQFKLNNQNLMKNGYAPFVNKSDKVSKRVKIELHHKKPISQGGDVYDIDNINAVTPKRHIGIHSEKGGV</sequence>
<dbReference type="GO" id="GO:0042742">
    <property type="term" value="P:defense response to bacterium"/>
    <property type="evidence" value="ECO:0007669"/>
    <property type="project" value="UniProtKB-KW"/>
</dbReference>
<keyword evidence="2" id="KW-0929">Antimicrobial</keyword>
<evidence type="ECO:0000313" key="10">
    <source>
        <dbReference type="Proteomes" id="UP000229378"/>
    </source>
</evidence>
<dbReference type="GO" id="GO:0005102">
    <property type="term" value="F:signaling receptor binding"/>
    <property type="evidence" value="ECO:0007669"/>
    <property type="project" value="InterPro"/>
</dbReference>
<evidence type="ECO:0000313" key="9">
    <source>
        <dbReference type="EMBL" id="PHZ25994.1"/>
    </source>
</evidence>
<dbReference type="GO" id="GO:0016787">
    <property type="term" value="F:hydrolase activity"/>
    <property type="evidence" value="ECO:0007669"/>
    <property type="project" value="UniProtKB-KW"/>
</dbReference>
<dbReference type="AlphaFoldDB" id="A0A2G4TYD9"/>
<proteinExistence type="inferred from homology"/>
<dbReference type="Proteomes" id="UP000229378">
    <property type="component" value="Unassembled WGS sequence"/>
</dbReference>
<dbReference type="CDD" id="cd00085">
    <property type="entry name" value="HNHc"/>
    <property type="match status" value="1"/>
</dbReference>
<accession>A0A2G4TYD9</accession>
<organism evidence="9 10">
    <name type="scientific">Yersinia bercovieri</name>
    <dbReference type="NCBI Taxonomy" id="634"/>
    <lineage>
        <taxon>Bacteria</taxon>
        <taxon>Pseudomonadati</taxon>
        <taxon>Pseudomonadota</taxon>
        <taxon>Gammaproteobacteria</taxon>
        <taxon>Enterobacterales</taxon>
        <taxon>Yersiniaceae</taxon>
        <taxon>Yersinia</taxon>
    </lineage>
</organism>
<name>A0A2G4TYD9_YERBE</name>
<keyword evidence="7" id="KW-0078">Bacteriocin</keyword>
<evidence type="ECO:0000256" key="3">
    <source>
        <dbReference type="ARBA" id="ARBA00022722"/>
    </source>
</evidence>
<evidence type="ECO:0000259" key="8">
    <source>
        <dbReference type="SMART" id="SM00507"/>
    </source>
</evidence>
<keyword evidence="6" id="KW-0044">Antibiotic</keyword>
<evidence type="ECO:0000256" key="1">
    <source>
        <dbReference type="ARBA" id="ARBA00006811"/>
    </source>
</evidence>
<dbReference type="EMBL" id="PEHN01000031">
    <property type="protein sequence ID" value="PHZ25994.1"/>
    <property type="molecule type" value="Genomic_DNA"/>
</dbReference>
<dbReference type="InterPro" id="IPR044925">
    <property type="entry name" value="His-Me_finger_sf"/>
</dbReference>
<comment type="similarity">
    <text evidence="1">Belongs to the colicin/pyosin nuclease family.</text>
</comment>
<dbReference type="PRINTS" id="PR01300">
    <property type="entry name" value="PYOCINKILLER"/>
</dbReference>
<feature type="domain" description="HNH nuclease" evidence="8">
    <location>
        <begin position="36"/>
        <end position="91"/>
    </location>
</feature>
<dbReference type="RefSeq" id="WP_099460647.1">
    <property type="nucleotide sequence ID" value="NZ_PEHN01000031.1"/>
</dbReference>
<protein>
    <submittedName>
        <fullName evidence="9">HNH nuclease</fullName>
    </submittedName>
</protein>
<evidence type="ECO:0000256" key="7">
    <source>
        <dbReference type="ARBA" id="ARBA00023048"/>
    </source>
</evidence>
<reference evidence="9 10" key="1">
    <citation type="submission" date="2017-10" db="EMBL/GenBank/DDBJ databases">
        <authorList>
            <person name="Banno H."/>
            <person name="Chua N.-H."/>
        </authorList>
    </citation>
    <scope>NUCLEOTIDE SEQUENCE [LARGE SCALE GENOMIC DNA]</scope>
    <source>
        <strain evidence="9 10">SCPM-O-B-7607</strain>
    </source>
</reference>
<gene>
    <name evidence="9" type="ORF">CS533_18710</name>
</gene>
<dbReference type="InterPro" id="IPR003060">
    <property type="entry name" value="Pyocin_killer"/>
</dbReference>
<dbReference type="Pfam" id="PF21431">
    <property type="entry name" value="Col-Pyo_DNase"/>
    <property type="match status" value="1"/>
</dbReference>